<dbReference type="STRING" id="81972.D7MBY9"/>
<dbReference type="Gramene" id="scaffold_702716.1">
    <property type="protein sequence ID" value="scaffold_702716.1"/>
    <property type="gene ID" value="scaffold_702716.1"/>
</dbReference>
<proteinExistence type="predicted"/>
<gene>
    <name evidence="1" type="ORF">ARALYDRAFT_914974</name>
</gene>
<dbReference type="AlphaFoldDB" id="D7MBY9"/>
<evidence type="ECO:0000313" key="1">
    <source>
        <dbReference type="EMBL" id="EFH44324.1"/>
    </source>
</evidence>
<protein>
    <recommendedName>
        <fullName evidence="3">O-fucosyltransferase family protein</fullName>
    </recommendedName>
</protein>
<name>D7MBY9_ARALL</name>
<sequence>MAEQEEANQQICDICLLRFSTCCFLRRVRLLHYLPRDTQVPPCSRSLHFLDPSNSRSEILTRTLLGQKFLWYAPHCGYSNQLSEFKNAVLMAGILNRTLIFPPILDPKFLGFEPQRDTNLCLRRKISFFVMGFSKINHCGSRILVSRWLILISGTSLHYCVQCAAVCSCASLNSVGTAGSSIADSVEMMRKYNACSSS</sequence>
<dbReference type="PANTHER" id="PTHR36050:SF1">
    <property type="entry name" value="O-FUCOSYLTRANSFERASE 30"/>
    <property type="match status" value="1"/>
</dbReference>
<dbReference type="HOGENOM" id="CLU_1379822_0_0_1"/>
<reference evidence="2" key="1">
    <citation type="journal article" date="2011" name="Nat. Genet.">
        <title>The Arabidopsis lyrata genome sequence and the basis of rapid genome size change.</title>
        <authorList>
            <person name="Hu T.T."/>
            <person name="Pattyn P."/>
            <person name="Bakker E.G."/>
            <person name="Cao J."/>
            <person name="Cheng J.-F."/>
            <person name="Clark R.M."/>
            <person name="Fahlgren N."/>
            <person name="Fawcett J.A."/>
            <person name="Grimwood J."/>
            <person name="Gundlach H."/>
            <person name="Haberer G."/>
            <person name="Hollister J.D."/>
            <person name="Ossowski S."/>
            <person name="Ottilar R.P."/>
            <person name="Salamov A.A."/>
            <person name="Schneeberger K."/>
            <person name="Spannagl M."/>
            <person name="Wang X."/>
            <person name="Yang L."/>
            <person name="Nasrallah M.E."/>
            <person name="Bergelson J."/>
            <person name="Carrington J.C."/>
            <person name="Gaut B.S."/>
            <person name="Schmutz J."/>
            <person name="Mayer K.F.X."/>
            <person name="Van de Peer Y."/>
            <person name="Grigoriev I.V."/>
            <person name="Nordborg M."/>
            <person name="Weigel D."/>
            <person name="Guo Y.-L."/>
        </authorList>
    </citation>
    <scope>NUCLEOTIDE SEQUENCE [LARGE SCALE GENOMIC DNA]</scope>
    <source>
        <strain evidence="2">cv. MN47</strain>
    </source>
</reference>
<organism evidence="2">
    <name type="scientific">Arabidopsis lyrata subsp. lyrata</name>
    <name type="common">Lyre-leaved rock-cress</name>
    <dbReference type="NCBI Taxonomy" id="81972"/>
    <lineage>
        <taxon>Eukaryota</taxon>
        <taxon>Viridiplantae</taxon>
        <taxon>Streptophyta</taxon>
        <taxon>Embryophyta</taxon>
        <taxon>Tracheophyta</taxon>
        <taxon>Spermatophyta</taxon>
        <taxon>Magnoliopsida</taxon>
        <taxon>eudicotyledons</taxon>
        <taxon>Gunneridae</taxon>
        <taxon>Pentapetalae</taxon>
        <taxon>rosids</taxon>
        <taxon>malvids</taxon>
        <taxon>Brassicales</taxon>
        <taxon>Brassicaceae</taxon>
        <taxon>Camelineae</taxon>
        <taxon>Arabidopsis</taxon>
    </lineage>
</organism>
<evidence type="ECO:0008006" key="3">
    <source>
        <dbReference type="Google" id="ProtNLM"/>
    </source>
</evidence>
<dbReference type="Proteomes" id="UP000008694">
    <property type="component" value="Unassembled WGS sequence"/>
</dbReference>
<accession>D7MBY9</accession>
<evidence type="ECO:0000313" key="2">
    <source>
        <dbReference type="Proteomes" id="UP000008694"/>
    </source>
</evidence>
<keyword evidence="2" id="KW-1185">Reference proteome</keyword>
<dbReference type="EMBL" id="GL348719">
    <property type="protein sequence ID" value="EFH44324.1"/>
    <property type="molecule type" value="Genomic_DNA"/>
</dbReference>
<dbReference type="PANTHER" id="PTHR36050">
    <property type="entry name" value="O-FUCOSYLTRANSFERASE 30"/>
    <property type="match status" value="1"/>
</dbReference>